<evidence type="ECO:0000313" key="1">
    <source>
        <dbReference type="EMBL" id="MBD2615653.1"/>
    </source>
</evidence>
<reference evidence="1 2" key="1">
    <citation type="journal article" date="2020" name="ISME J.">
        <title>Comparative genomics reveals insights into cyanobacterial evolution and habitat adaptation.</title>
        <authorList>
            <person name="Chen M.Y."/>
            <person name="Teng W.K."/>
            <person name="Zhao L."/>
            <person name="Hu C.X."/>
            <person name="Zhou Y.K."/>
            <person name="Han B.P."/>
            <person name="Song L.R."/>
            <person name="Shu W.S."/>
        </authorList>
    </citation>
    <scope>NUCLEOTIDE SEQUENCE [LARGE SCALE GENOMIC DNA]</scope>
    <source>
        <strain evidence="1 2">FACHB-252</strain>
    </source>
</reference>
<organism evidence="1 2">
    <name type="scientific">Nostoc punctiforme FACHB-252</name>
    <dbReference type="NCBI Taxonomy" id="1357509"/>
    <lineage>
        <taxon>Bacteria</taxon>
        <taxon>Bacillati</taxon>
        <taxon>Cyanobacteriota</taxon>
        <taxon>Cyanophyceae</taxon>
        <taxon>Nostocales</taxon>
        <taxon>Nostocaceae</taxon>
        <taxon>Nostoc</taxon>
    </lineage>
</organism>
<proteinExistence type="predicted"/>
<keyword evidence="2" id="KW-1185">Reference proteome</keyword>
<sequence>MKEQILNTLKANPQGLTVQQVVEQLRLTNSKVSPRSVRELINQMFDAQF</sequence>
<name>A0ABR8HJF2_NOSPU</name>
<protein>
    <submittedName>
        <fullName evidence="1">Uncharacterized protein</fullName>
    </submittedName>
</protein>
<accession>A0ABR8HJF2</accession>
<evidence type="ECO:0000313" key="2">
    <source>
        <dbReference type="Proteomes" id="UP000606396"/>
    </source>
</evidence>
<gene>
    <name evidence="1" type="ORF">H6G94_31125</name>
</gene>
<dbReference type="RefSeq" id="WP_190952271.1">
    <property type="nucleotide sequence ID" value="NZ_JACJTC010000028.1"/>
</dbReference>
<comment type="caution">
    <text evidence="1">The sequence shown here is derived from an EMBL/GenBank/DDBJ whole genome shotgun (WGS) entry which is preliminary data.</text>
</comment>
<dbReference type="Proteomes" id="UP000606396">
    <property type="component" value="Unassembled WGS sequence"/>
</dbReference>
<dbReference type="EMBL" id="JACJTC010000028">
    <property type="protein sequence ID" value="MBD2615653.1"/>
    <property type="molecule type" value="Genomic_DNA"/>
</dbReference>